<feature type="domain" description="GFO/IDH/MocA-like oxidoreductase" evidence="4">
    <location>
        <begin position="134"/>
        <end position="253"/>
    </location>
</feature>
<feature type="domain" description="Gfo/Idh/MocA-like oxidoreductase N-terminal" evidence="3">
    <location>
        <begin position="6"/>
        <end position="124"/>
    </location>
</feature>
<evidence type="ECO:0000256" key="1">
    <source>
        <dbReference type="ARBA" id="ARBA00010928"/>
    </source>
</evidence>
<sequence length="335" mass="37205">MSKQKIRWGVLGCASIAKRAVVPGIKGSQFNEVRAIASRSLETAQATAQELDIPIAYGSYEELVQDPELDAIYIPLPNQLHKEWTIKAMKAGKHVLCEKPIALTHQEAEEMLQVSREMNVVVAEAFMYRYHPRYAEIKSLIAEGVIGDIRLIRGSFTFNNGNSTENVRFVKEWGGGSLYDVGCYPISAARYLLGKEPIAATMQAMFSEKHGGVDMMAAGLVEFPDDVSLLFDCGMWAAFRNPMEILGTKGRIEIPFAYLGKNEQEGHYFVHTDQGIEEKKVDYLDTYSLQADAIARAIYGEEPLPFPLEDAVANMKVLEACLQSAENGARVTLNQ</sequence>
<accession>A0ABW1V5B4</accession>
<dbReference type="PANTHER" id="PTHR22604:SF105">
    <property type="entry name" value="TRANS-1,2-DIHYDROBENZENE-1,2-DIOL DEHYDROGENASE"/>
    <property type="match status" value="1"/>
</dbReference>
<proteinExistence type="inferred from homology"/>
<protein>
    <submittedName>
        <fullName evidence="5">Gfo/Idh/MocA family protein</fullName>
    </submittedName>
</protein>
<dbReference type="Pfam" id="PF22725">
    <property type="entry name" value="GFO_IDH_MocA_C3"/>
    <property type="match status" value="1"/>
</dbReference>
<reference evidence="6" key="1">
    <citation type="journal article" date="2019" name="Int. J. Syst. Evol. Microbiol.">
        <title>The Global Catalogue of Microorganisms (GCM) 10K type strain sequencing project: providing services to taxonomists for standard genome sequencing and annotation.</title>
        <authorList>
            <consortium name="The Broad Institute Genomics Platform"/>
            <consortium name="The Broad Institute Genome Sequencing Center for Infectious Disease"/>
            <person name="Wu L."/>
            <person name="Ma J."/>
        </authorList>
    </citation>
    <scope>NUCLEOTIDE SEQUENCE [LARGE SCALE GENOMIC DNA]</scope>
    <source>
        <strain evidence="6">PCU 280</strain>
    </source>
</reference>
<dbReference type="Proteomes" id="UP001596233">
    <property type="component" value="Unassembled WGS sequence"/>
</dbReference>
<evidence type="ECO:0000256" key="2">
    <source>
        <dbReference type="ARBA" id="ARBA00023002"/>
    </source>
</evidence>
<dbReference type="PANTHER" id="PTHR22604">
    <property type="entry name" value="OXIDOREDUCTASES"/>
    <property type="match status" value="1"/>
</dbReference>
<dbReference type="SUPFAM" id="SSF55347">
    <property type="entry name" value="Glyceraldehyde-3-phosphate dehydrogenase-like, C-terminal domain"/>
    <property type="match status" value="1"/>
</dbReference>
<dbReference type="InterPro" id="IPR036291">
    <property type="entry name" value="NAD(P)-bd_dom_sf"/>
</dbReference>
<dbReference type="InterPro" id="IPR050984">
    <property type="entry name" value="Gfo/Idh/MocA_domain"/>
</dbReference>
<organism evidence="5 6">
    <name type="scientific">Paenibacillus septentrionalis</name>
    <dbReference type="NCBI Taxonomy" id="429342"/>
    <lineage>
        <taxon>Bacteria</taxon>
        <taxon>Bacillati</taxon>
        <taxon>Bacillota</taxon>
        <taxon>Bacilli</taxon>
        <taxon>Bacillales</taxon>
        <taxon>Paenibacillaceae</taxon>
        <taxon>Paenibacillus</taxon>
    </lineage>
</organism>
<evidence type="ECO:0000313" key="6">
    <source>
        <dbReference type="Proteomes" id="UP001596233"/>
    </source>
</evidence>
<gene>
    <name evidence="5" type="ORF">ACFP56_08020</name>
</gene>
<dbReference type="EMBL" id="JBHSTE010000002">
    <property type="protein sequence ID" value="MFC6332570.1"/>
    <property type="molecule type" value="Genomic_DNA"/>
</dbReference>
<dbReference type="Gene3D" id="3.30.360.10">
    <property type="entry name" value="Dihydrodipicolinate Reductase, domain 2"/>
    <property type="match status" value="1"/>
</dbReference>
<dbReference type="SUPFAM" id="SSF51735">
    <property type="entry name" value="NAD(P)-binding Rossmann-fold domains"/>
    <property type="match status" value="1"/>
</dbReference>
<dbReference type="InterPro" id="IPR055170">
    <property type="entry name" value="GFO_IDH_MocA-like_dom"/>
</dbReference>
<keyword evidence="6" id="KW-1185">Reference proteome</keyword>
<evidence type="ECO:0000259" key="4">
    <source>
        <dbReference type="Pfam" id="PF22725"/>
    </source>
</evidence>
<comment type="caution">
    <text evidence="5">The sequence shown here is derived from an EMBL/GenBank/DDBJ whole genome shotgun (WGS) entry which is preliminary data.</text>
</comment>
<dbReference type="Gene3D" id="3.40.50.720">
    <property type="entry name" value="NAD(P)-binding Rossmann-like Domain"/>
    <property type="match status" value="1"/>
</dbReference>
<dbReference type="InterPro" id="IPR000683">
    <property type="entry name" value="Gfo/Idh/MocA-like_OxRdtase_N"/>
</dbReference>
<name>A0ABW1V5B4_9BACL</name>
<dbReference type="RefSeq" id="WP_379233071.1">
    <property type="nucleotide sequence ID" value="NZ_JBHSTE010000002.1"/>
</dbReference>
<evidence type="ECO:0000259" key="3">
    <source>
        <dbReference type="Pfam" id="PF01408"/>
    </source>
</evidence>
<dbReference type="Pfam" id="PF01408">
    <property type="entry name" value="GFO_IDH_MocA"/>
    <property type="match status" value="1"/>
</dbReference>
<keyword evidence="2" id="KW-0560">Oxidoreductase</keyword>
<comment type="similarity">
    <text evidence="1">Belongs to the Gfo/Idh/MocA family.</text>
</comment>
<evidence type="ECO:0000313" key="5">
    <source>
        <dbReference type="EMBL" id="MFC6332570.1"/>
    </source>
</evidence>